<name>A0A7L4ZGA5_9FLAO</name>
<dbReference type="KEGG" id="kan:IMCC3317_07970"/>
<dbReference type="GO" id="GO:0047689">
    <property type="term" value="F:aspartate racemase activity"/>
    <property type="evidence" value="ECO:0007669"/>
    <property type="project" value="UniProtKB-EC"/>
</dbReference>
<dbReference type="RefSeq" id="WP_160128193.1">
    <property type="nucleotide sequence ID" value="NZ_CP019288.1"/>
</dbReference>
<dbReference type="NCBIfam" id="TIGR00035">
    <property type="entry name" value="asp_race"/>
    <property type="match status" value="1"/>
</dbReference>
<dbReference type="SUPFAM" id="SSF53681">
    <property type="entry name" value="Aspartate/glutamate racemase"/>
    <property type="match status" value="2"/>
</dbReference>
<evidence type="ECO:0000256" key="1">
    <source>
        <dbReference type="ARBA" id="ARBA00007847"/>
    </source>
</evidence>
<dbReference type="Proteomes" id="UP000464657">
    <property type="component" value="Chromosome"/>
</dbReference>
<comment type="similarity">
    <text evidence="1">Belongs to the aspartate/glutamate racemases family.</text>
</comment>
<organism evidence="3 4">
    <name type="scientific">Kordia antarctica</name>
    <dbReference type="NCBI Taxonomy" id="1218801"/>
    <lineage>
        <taxon>Bacteria</taxon>
        <taxon>Pseudomonadati</taxon>
        <taxon>Bacteroidota</taxon>
        <taxon>Flavobacteriia</taxon>
        <taxon>Flavobacteriales</taxon>
        <taxon>Flavobacteriaceae</taxon>
        <taxon>Kordia</taxon>
    </lineage>
</organism>
<proteinExistence type="inferred from homology"/>
<evidence type="ECO:0000313" key="3">
    <source>
        <dbReference type="EMBL" id="QHI35451.1"/>
    </source>
</evidence>
<dbReference type="PANTHER" id="PTHR21198">
    <property type="entry name" value="GLUTAMATE RACEMASE"/>
    <property type="match status" value="1"/>
</dbReference>
<keyword evidence="4" id="KW-1185">Reference proteome</keyword>
<evidence type="ECO:0000256" key="2">
    <source>
        <dbReference type="ARBA" id="ARBA00023235"/>
    </source>
</evidence>
<reference evidence="3 4" key="1">
    <citation type="journal article" date="2013" name="Int. J. Syst. Evol. Microbiol.">
        <title>Kordia antarctica sp. nov., isolated from Antarctic seawater.</title>
        <authorList>
            <person name="Baek K."/>
            <person name="Choi A."/>
            <person name="Kang I."/>
            <person name="Lee K."/>
            <person name="Cho J.C."/>
        </authorList>
    </citation>
    <scope>NUCLEOTIDE SEQUENCE [LARGE SCALE GENOMIC DNA]</scope>
    <source>
        <strain evidence="3 4">IMCC3317</strain>
    </source>
</reference>
<dbReference type="PANTHER" id="PTHR21198:SF7">
    <property type="entry name" value="ASPARTATE-GLUTAMATE RACEMASE FAMILY"/>
    <property type="match status" value="1"/>
</dbReference>
<keyword evidence="2 3" id="KW-0413">Isomerase</keyword>
<gene>
    <name evidence="3" type="ORF">IMCC3317_07970</name>
</gene>
<dbReference type="EMBL" id="CP019288">
    <property type="protein sequence ID" value="QHI35451.1"/>
    <property type="molecule type" value="Genomic_DNA"/>
</dbReference>
<evidence type="ECO:0000313" key="4">
    <source>
        <dbReference type="Proteomes" id="UP000464657"/>
    </source>
</evidence>
<dbReference type="InterPro" id="IPR015942">
    <property type="entry name" value="Asp/Glu/hydantoin_racemase"/>
</dbReference>
<dbReference type="EC" id="5.1.1.13" evidence="3"/>
<dbReference type="InterPro" id="IPR004380">
    <property type="entry name" value="Asp_race"/>
</dbReference>
<accession>A0A7L4ZGA5</accession>
<sequence length="234" mass="26509">MKKLGIISGMGTRAGLYFMNKLINRIEAPTDQDFPEFILHNNSKVPDRTLAIVYGQESPKDEIEKSIKMMHSLGVDYIVLTCITSYYYVNQLDEKLKKNIINPIEITLKALEKKGIKRVGLLATTGTLKSRLFHDQTHMEIVTLDATTQEDILMKGIYMKGGLKSSKISQEAFSLFKQAFNALKEQQVEVIIGGCSEMQIGYESLQTDIVYVDTISMLVEEVITKMDLKRTNEK</sequence>
<dbReference type="AlphaFoldDB" id="A0A7L4ZGA5"/>
<dbReference type="InterPro" id="IPR001920">
    <property type="entry name" value="Asp/Glu_race"/>
</dbReference>
<dbReference type="Pfam" id="PF01177">
    <property type="entry name" value="Asp_Glu_race"/>
    <property type="match status" value="1"/>
</dbReference>
<protein>
    <submittedName>
        <fullName evidence="3">Aspartate racemase</fullName>
        <ecNumber evidence="3">5.1.1.13</ecNumber>
    </submittedName>
</protein>
<dbReference type="Gene3D" id="3.40.50.1860">
    <property type="match status" value="2"/>
</dbReference>
<dbReference type="OrthoDB" id="9803739at2"/>